<dbReference type="WBParaSite" id="NBR_0000844601-mRNA-1">
    <property type="protein sequence ID" value="NBR_0000844601-mRNA-1"/>
    <property type="gene ID" value="NBR_0000844601"/>
</dbReference>
<reference evidence="2 3" key="2">
    <citation type="submission" date="2018-11" db="EMBL/GenBank/DDBJ databases">
        <authorList>
            <consortium name="Pathogen Informatics"/>
        </authorList>
    </citation>
    <scope>NUCLEOTIDE SEQUENCE [LARGE SCALE GENOMIC DNA]</scope>
</reference>
<feature type="region of interest" description="Disordered" evidence="1">
    <location>
        <begin position="1"/>
        <end position="27"/>
    </location>
</feature>
<dbReference type="AlphaFoldDB" id="A0A0N4XZ72"/>
<organism evidence="4">
    <name type="scientific">Nippostrongylus brasiliensis</name>
    <name type="common">Rat hookworm</name>
    <dbReference type="NCBI Taxonomy" id="27835"/>
    <lineage>
        <taxon>Eukaryota</taxon>
        <taxon>Metazoa</taxon>
        <taxon>Ecdysozoa</taxon>
        <taxon>Nematoda</taxon>
        <taxon>Chromadorea</taxon>
        <taxon>Rhabditida</taxon>
        <taxon>Rhabditina</taxon>
        <taxon>Rhabditomorpha</taxon>
        <taxon>Strongyloidea</taxon>
        <taxon>Heligmosomidae</taxon>
        <taxon>Nippostrongylus</taxon>
    </lineage>
</organism>
<sequence length="70" mass="7604">MSPVQDMDTPRSLRSASEPPRKKKFCDIGMVTPDRDQVLSSLIVDSHDSDLPPAVTHIQGNLKSIAGTKS</sequence>
<gene>
    <name evidence="2" type="ORF">NBR_LOCUS8447</name>
</gene>
<reference evidence="4" key="1">
    <citation type="submission" date="2017-02" db="UniProtKB">
        <authorList>
            <consortium name="WormBaseParasite"/>
        </authorList>
    </citation>
    <scope>IDENTIFICATION</scope>
</reference>
<evidence type="ECO:0000313" key="4">
    <source>
        <dbReference type="WBParaSite" id="NBR_0000844601-mRNA-1"/>
    </source>
</evidence>
<dbReference type="Proteomes" id="UP000271162">
    <property type="component" value="Unassembled WGS sequence"/>
</dbReference>
<accession>A0A0N4XZ72</accession>
<name>A0A0N4XZ72_NIPBR</name>
<evidence type="ECO:0000313" key="2">
    <source>
        <dbReference type="EMBL" id="VDL72036.1"/>
    </source>
</evidence>
<dbReference type="EMBL" id="UYSL01020006">
    <property type="protein sequence ID" value="VDL72036.1"/>
    <property type="molecule type" value="Genomic_DNA"/>
</dbReference>
<proteinExistence type="predicted"/>
<protein>
    <submittedName>
        <fullName evidence="4">BLOC-1-related complex subunit 5</fullName>
    </submittedName>
</protein>
<evidence type="ECO:0000256" key="1">
    <source>
        <dbReference type="SAM" id="MobiDB-lite"/>
    </source>
</evidence>
<evidence type="ECO:0000313" key="3">
    <source>
        <dbReference type="Proteomes" id="UP000271162"/>
    </source>
</evidence>
<keyword evidence="3" id="KW-1185">Reference proteome</keyword>